<accession>B3QPK8</accession>
<protein>
    <submittedName>
        <fullName evidence="5">Peptidase A24A prepilin type IV</fullName>
    </submittedName>
</protein>
<reference evidence="5" key="1">
    <citation type="submission" date="2008-06" db="EMBL/GenBank/DDBJ databases">
        <title>Complete sequence of Chlorobaculum parvum NCIB 8327.</title>
        <authorList>
            <consortium name="US DOE Joint Genome Institute"/>
            <person name="Lucas S."/>
            <person name="Copeland A."/>
            <person name="Lapidus A."/>
            <person name="Glavina del Rio T."/>
            <person name="Dalin E."/>
            <person name="Tice H."/>
            <person name="Bruce D."/>
            <person name="Goodwin L."/>
            <person name="Pitluck S."/>
            <person name="Schmutz J."/>
            <person name="Larimer F."/>
            <person name="Land M."/>
            <person name="Hauser L."/>
            <person name="Kyrpides N."/>
            <person name="Mikhailova N."/>
            <person name="Zhao F."/>
            <person name="Li T."/>
            <person name="Liu Z."/>
            <person name="Overmann J."/>
            <person name="Bryant D.A."/>
            <person name="Richardson P."/>
        </authorList>
    </citation>
    <scope>NUCLEOTIDE SEQUENCE [LARGE SCALE GENOMIC DNA]</scope>
    <source>
        <strain evidence="5">NCIB 8327</strain>
    </source>
</reference>
<dbReference type="HOGENOM" id="CLU_083001_0_0_10"/>
<evidence type="ECO:0000313" key="5">
    <source>
        <dbReference type="EMBL" id="ACF11861.1"/>
    </source>
</evidence>
<feature type="domain" description="Prepilin type IV endopeptidase peptidase" evidence="4">
    <location>
        <begin position="97"/>
        <end position="203"/>
    </location>
</feature>
<evidence type="ECO:0000256" key="3">
    <source>
        <dbReference type="SAM" id="Phobius"/>
    </source>
</evidence>
<dbReference type="AlphaFoldDB" id="B3QPK8"/>
<dbReference type="PANTHER" id="PTHR30487">
    <property type="entry name" value="TYPE 4 PREPILIN-LIKE PROTEINS LEADER PEPTIDE-PROCESSING ENZYME"/>
    <property type="match status" value="1"/>
</dbReference>
<keyword evidence="3" id="KW-0472">Membrane</keyword>
<keyword evidence="6" id="KW-1185">Reference proteome</keyword>
<name>B3QPK8_CHLP8</name>
<dbReference type="GO" id="GO:0004190">
    <property type="term" value="F:aspartic-type endopeptidase activity"/>
    <property type="evidence" value="ECO:0007669"/>
    <property type="project" value="InterPro"/>
</dbReference>
<dbReference type="Pfam" id="PF01478">
    <property type="entry name" value="Peptidase_A24"/>
    <property type="match status" value="1"/>
</dbReference>
<dbReference type="KEGG" id="cpc:Cpar_1463"/>
<dbReference type="OrthoDB" id="598067at2"/>
<feature type="transmembrane region" description="Helical" evidence="3">
    <location>
        <begin position="181"/>
        <end position="207"/>
    </location>
</feature>
<keyword evidence="3" id="KW-1133">Transmembrane helix</keyword>
<keyword evidence="3" id="KW-0812">Transmembrane</keyword>
<dbReference type="PRINTS" id="PR00864">
    <property type="entry name" value="PREPILNPTASE"/>
</dbReference>
<evidence type="ECO:0000313" key="6">
    <source>
        <dbReference type="Proteomes" id="UP000008811"/>
    </source>
</evidence>
<evidence type="ECO:0000256" key="1">
    <source>
        <dbReference type="ARBA" id="ARBA00005801"/>
    </source>
</evidence>
<proteinExistence type="inferred from homology"/>
<dbReference type="RefSeq" id="WP_012502694.1">
    <property type="nucleotide sequence ID" value="NC_011027.1"/>
</dbReference>
<dbReference type="Proteomes" id="UP000008811">
    <property type="component" value="Chromosome"/>
</dbReference>
<feature type="transmembrane region" description="Helical" evidence="3">
    <location>
        <begin position="219"/>
        <end position="241"/>
    </location>
</feature>
<dbReference type="GO" id="GO:0005886">
    <property type="term" value="C:plasma membrane"/>
    <property type="evidence" value="ECO:0007669"/>
    <property type="project" value="TreeGrafter"/>
</dbReference>
<dbReference type="EMBL" id="CP001099">
    <property type="protein sequence ID" value="ACF11861.1"/>
    <property type="molecule type" value="Genomic_DNA"/>
</dbReference>
<sequence>MSLGNILHVFWTQWPWLIAGALVGFWLVPFGRMIPSKVLRGAQVQLHEWLGPGGGLEQPVSFGRRLWVPVVNASLWGYAAAAFTSATFWAVLLWACLSSTLVLLALIDWDTTLLPDLVVLPLGIVGMVSSYAGFTSHTLLVSTVSAAVVFGLLGGLAWAFQRIKGVSGVGGGDLKLLAALATWYGVIGVFYVVLLGSVVTVIWHLVWRRFKGFDPQAEWPFGPALVLAALVWLVGSLYPLLG</sequence>
<feature type="transmembrane region" description="Helical" evidence="3">
    <location>
        <begin position="75"/>
        <end position="107"/>
    </location>
</feature>
<dbReference type="GO" id="GO:0006465">
    <property type="term" value="P:signal peptide processing"/>
    <property type="evidence" value="ECO:0007669"/>
    <property type="project" value="TreeGrafter"/>
</dbReference>
<organism evidence="5 6">
    <name type="scientific">Chlorobaculum parvum (strain DSM 263 / NCIMB 8327)</name>
    <name type="common">Chlorobium vibrioforme subsp. thiosulfatophilum</name>
    <dbReference type="NCBI Taxonomy" id="517417"/>
    <lineage>
        <taxon>Bacteria</taxon>
        <taxon>Pseudomonadati</taxon>
        <taxon>Chlorobiota</taxon>
        <taxon>Chlorobiia</taxon>
        <taxon>Chlorobiales</taxon>
        <taxon>Chlorobiaceae</taxon>
        <taxon>Chlorobaculum</taxon>
    </lineage>
</organism>
<dbReference type="eggNOG" id="COG1989">
    <property type="taxonomic scope" value="Bacteria"/>
</dbReference>
<dbReference type="InterPro" id="IPR050882">
    <property type="entry name" value="Prepilin_peptidase/N-MTase"/>
</dbReference>
<dbReference type="InterPro" id="IPR000045">
    <property type="entry name" value="Prepilin_IV_endopep_pep"/>
</dbReference>
<dbReference type="InterPro" id="IPR014032">
    <property type="entry name" value="Peptidase_A24A_bac"/>
</dbReference>
<gene>
    <name evidence="5" type="ordered locus">Cpar_1463</name>
</gene>
<dbReference type="STRING" id="517417.Cpar_1463"/>
<feature type="transmembrane region" description="Helical" evidence="3">
    <location>
        <begin position="6"/>
        <end position="28"/>
    </location>
</feature>
<dbReference type="Gene3D" id="1.20.120.1220">
    <property type="match status" value="1"/>
</dbReference>
<comment type="similarity">
    <text evidence="1 2">Belongs to the peptidase A24 family.</text>
</comment>
<dbReference type="PANTHER" id="PTHR30487:SF0">
    <property type="entry name" value="PREPILIN LEADER PEPTIDASE_N-METHYLTRANSFERASE-RELATED"/>
    <property type="match status" value="1"/>
</dbReference>
<evidence type="ECO:0000256" key="2">
    <source>
        <dbReference type="RuleBase" id="RU003793"/>
    </source>
</evidence>
<feature type="transmembrane region" description="Helical" evidence="3">
    <location>
        <begin position="113"/>
        <end position="132"/>
    </location>
</feature>
<evidence type="ECO:0000259" key="4">
    <source>
        <dbReference type="Pfam" id="PF01478"/>
    </source>
</evidence>
<feature type="transmembrane region" description="Helical" evidence="3">
    <location>
        <begin position="139"/>
        <end position="161"/>
    </location>
</feature>